<dbReference type="InterPro" id="IPR014301">
    <property type="entry name" value="TMAO_TorT"/>
</dbReference>
<sequence length="369" mass="40503">MSQFAATFEAVLPVGKKPLQLWSLLLLWLCLYPAQAYEAWELEQRSPFNEAIQQASPLTHTPLTKANKPWKLCALVPHLKDAYWIGINYGLAKQSQVLGLGLELHEAGGYGNTQTQLAQLKSCLDGDADAILLGAVSPHLLENQSLELTKPVLALVNQLADSRVQTHIGVNWYQMGYLTGQFLASTPYQRLAMLAGPEGRGGTDLVEKGVRQALQDSTVEIVAVMHADNNRNLYRDQLNLLLNQNKQPLPQALLGSAVAIEAAMGTLRQGNMTDKMALVSSYLSPDVMRGLKRNKVAYANDDRVVLQGRLAVDLAVRRLQGEKAFGDIGPAILQLRPDNLNSMQLDDSLAPADFYPVYRVEAKASALNH</sequence>
<dbReference type="Gene3D" id="3.40.50.2300">
    <property type="match status" value="2"/>
</dbReference>
<evidence type="ECO:0000256" key="1">
    <source>
        <dbReference type="ARBA" id="ARBA00004196"/>
    </source>
</evidence>
<dbReference type="NCBIfam" id="NF008185">
    <property type="entry name" value="PRK10936.1"/>
    <property type="match status" value="1"/>
</dbReference>
<dbReference type="EMBL" id="BMKO01000009">
    <property type="protein sequence ID" value="GGE88204.1"/>
    <property type="molecule type" value="Genomic_DNA"/>
</dbReference>
<organism evidence="5 6">
    <name type="scientific">Shewanella carassii</name>
    <dbReference type="NCBI Taxonomy" id="1987584"/>
    <lineage>
        <taxon>Bacteria</taxon>
        <taxon>Pseudomonadati</taxon>
        <taxon>Pseudomonadota</taxon>
        <taxon>Gammaproteobacteria</taxon>
        <taxon>Alteromonadales</taxon>
        <taxon>Shewanellaceae</taxon>
        <taxon>Shewanella</taxon>
    </lineage>
</organism>
<dbReference type="NCBIfam" id="TIGR02955">
    <property type="entry name" value="TMAO_TorT"/>
    <property type="match status" value="1"/>
</dbReference>
<dbReference type="InterPro" id="IPR001761">
    <property type="entry name" value="Peripla_BP/Lac1_sug-bd_dom"/>
</dbReference>
<dbReference type="Proteomes" id="UP000606498">
    <property type="component" value="Unassembled WGS sequence"/>
</dbReference>
<dbReference type="InterPro" id="IPR028082">
    <property type="entry name" value="Peripla_BP_I"/>
</dbReference>
<evidence type="ECO:0000313" key="5">
    <source>
        <dbReference type="EMBL" id="GGE88204.1"/>
    </source>
</evidence>
<gene>
    <name evidence="5" type="primary">torT</name>
    <name evidence="5" type="ORF">GCM10011520_30810</name>
</gene>
<comment type="similarity">
    <text evidence="2">Belongs to the bacterial solute-binding protein 2 family.</text>
</comment>
<comment type="caution">
    <text evidence="5">The sequence shown here is derived from an EMBL/GenBank/DDBJ whole genome shotgun (WGS) entry which is preliminary data.</text>
</comment>
<evidence type="ECO:0000259" key="4">
    <source>
        <dbReference type="Pfam" id="PF00532"/>
    </source>
</evidence>
<keyword evidence="3" id="KW-0732">Signal</keyword>
<dbReference type="PANTHER" id="PTHR46847">
    <property type="entry name" value="D-ALLOSE-BINDING PERIPLASMIC PROTEIN-RELATED"/>
    <property type="match status" value="1"/>
</dbReference>
<dbReference type="SUPFAM" id="SSF53822">
    <property type="entry name" value="Periplasmic binding protein-like I"/>
    <property type="match status" value="1"/>
</dbReference>
<name>A0ABQ1TA98_9GAMM</name>
<comment type="subcellular location">
    <subcellularLocation>
        <location evidence="1">Cell envelope</location>
    </subcellularLocation>
</comment>
<keyword evidence="6" id="KW-1185">Reference proteome</keyword>
<dbReference type="CDD" id="cd06306">
    <property type="entry name" value="PBP1_TorT-like"/>
    <property type="match status" value="1"/>
</dbReference>
<evidence type="ECO:0000256" key="3">
    <source>
        <dbReference type="ARBA" id="ARBA00022729"/>
    </source>
</evidence>
<protein>
    <submittedName>
        <fullName evidence="5">TMAO reductase system periplasmic protein TorT</fullName>
    </submittedName>
</protein>
<dbReference type="PANTHER" id="PTHR46847:SF1">
    <property type="entry name" value="D-ALLOSE-BINDING PERIPLASMIC PROTEIN-RELATED"/>
    <property type="match status" value="1"/>
</dbReference>
<feature type="domain" description="Periplasmic binding protein/LacI sugar binding" evidence="4">
    <location>
        <begin position="70"/>
        <end position="354"/>
    </location>
</feature>
<reference evidence="6" key="1">
    <citation type="journal article" date="2019" name="Int. J. Syst. Evol. Microbiol.">
        <title>The Global Catalogue of Microorganisms (GCM) 10K type strain sequencing project: providing services to taxonomists for standard genome sequencing and annotation.</title>
        <authorList>
            <consortium name="The Broad Institute Genomics Platform"/>
            <consortium name="The Broad Institute Genome Sequencing Center for Infectious Disease"/>
            <person name="Wu L."/>
            <person name="Ma J."/>
        </authorList>
    </citation>
    <scope>NUCLEOTIDE SEQUENCE [LARGE SCALE GENOMIC DNA]</scope>
    <source>
        <strain evidence="6">CGMCC 1.16033</strain>
    </source>
</reference>
<proteinExistence type="inferred from homology"/>
<dbReference type="Pfam" id="PF00532">
    <property type="entry name" value="Peripla_BP_1"/>
    <property type="match status" value="1"/>
</dbReference>
<evidence type="ECO:0000256" key="2">
    <source>
        <dbReference type="ARBA" id="ARBA00007639"/>
    </source>
</evidence>
<accession>A0ABQ1TA98</accession>
<dbReference type="RefSeq" id="WP_100144283.1">
    <property type="nucleotide sequence ID" value="NZ_BMKO01000009.1"/>
</dbReference>
<evidence type="ECO:0000313" key="6">
    <source>
        <dbReference type="Proteomes" id="UP000606498"/>
    </source>
</evidence>